<evidence type="ECO:0008006" key="7">
    <source>
        <dbReference type="Google" id="ProtNLM"/>
    </source>
</evidence>
<feature type="region of interest" description="Disordered" evidence="4">
    <location>
        <begin position="1"/>
        <end position="32"/>
    </location>
</feature>
<evidence type="ECO:0000256" key="1">
    <source>
        <dbReference type="ARBA" id="ARBA00022574"/>
    </source>
</evidence>
<feature type="repeat" description="WD" evidence="3">
    <location>
        <begin position="79"/>
        <end position="111"/>
    </location>
</feature>
<evidence type="ECO:0000256" key="3">
    <source>
        <dbReference type="PROSITE-ProRule" id="PRU00221"/>
    </source>
</evidence>
<dbReference type="PANTHER" id="PTHR19857:SF8">
    <property type="entry name" value="ANGIO-ASSOCIATED MIGRATORY CELL PROTEIN"/>
    <property type="match status" value="1"/>
</dbReference>
<feature type="compositionally biased region" description="Acidic residues" evidence="4">
    <location>
        <begin position="15"/>
        <end position="32"/>
    </location>
</feature>
<dbReference type="SMART" id="SM00320">
    <property type="entry name" value="WD40"/>
    <property type="match status" value="3"/>
</dbReference>
<dbReference type="SUPFAM" id="SSF50978">
    <property type="entry name" value="WD40 repeat-like"/>
    <property type="match status" value="1"/>
</dbReference>
<gene>
    <name evidence="5" type="ORF">O3M35_005823</name>
</gene>
<proteinExistence type="predicted"/>
<keyword evidence="6" id="KW-1185">Reference proteome</keyword>
<reference evidence="5 6" key="1">
    <citation type="submission" date="2022-12" db="EMBL/GenBank/DDBJ databases">
        <title>Chromosome-level genome assembly of true bugs.</title>
        <authorList>
            <person name="Ma L."/>
            <person name="Li H."/>
        </authorList>
    </citation>
    <scope>NUCLEOTIDE SEQUENCE [LARGE SCALE GENOMIC DNA]</scope>
    <source>
        <strain evidence="5">Lab_2022b</strain>
    </source>
</reference>
<dbReference type="Proteomes" id="UP001461498">
    <property type="component" value="Unassembled WGS sequence"/>
</dbReference>
<dbReference type="InterPro" id="IPR001680">
    <property type="entry name" value="WD40_rpt"/>
</dbReference>
<dbReference type="PANTHER" id="PTHR19857">
    <property type="entry name" value="MITOCHONDRIAL DIVISION PROTEIN 1-RELATED"/>
    <property type="match status" value="1"/>
</dbReference>
<dbReference type="InterPro" id="IPR036322">
    <property type="entry name" value="WD40_repeat_dom_sf"/>
</dbReference>
<dbReference type="EMBL" id="JAPXFL010000002">
    <property type="protein sequence ID" value="KAK9511224.1"/>
    <property type="molecule type" value="Genomic_DNA"/>
</dbReference>
<evidence type="ECO:0000256" key="2">
    <source>
        <dbReference type="ARBA" id="ARBA00022737"/>
    </source>
</evidence>
<protein>
    <recommendedName>
        <fullName evidence="7">Angio-associated migratory cell protein</fullName>
    </recommendedName>
</protein>
<name>A0AAW1DRI7_9HEMI</name>
<dbReference type="Pfam" id="PF00400">
    <property type="entry name" value="WD40"/>
    <property type="match status" value="1"/>
</dbReference>
<dbReference type="PROSITE" id="PS50082">
    <property type="entry name" value="WD_REPEATS_2"/>
    <property type="match status" value="1"/>
</dbReference>
<evidence type="ECO:0000256" key="4">
    <source>
        <dbReference type="SAM" id="MobiDB-lite"/>
    </source>
</evidence>
<dbReference type="InterPro" id="IPR015943">
    <property type="entry name" value="WD40/YVTN_repeat-like_dom_sf"/>
</dbReference>
<comment type="caution">
    <text evidence="5">The sequence shown here is derived from an EMBL/GenBank/DDBJ whole genome shotgun (WGS) entry which is preliminary data.</text>
</comment>
<dbReference type="Gene3D" id="2.130.10.10">
    <property type="entry name" value="YVTN repeat-like/Quinoprotein amine dehydrogenase"/>
    <property type="match status" value="1"/>
</dbReference>
<keyword evidence="1 3" id="KW-0853">WD repeat</keyword>
<accession>A0AAW1DRI7</accession>
<keyword evidence="2" id="KW-0677">Repeat</keyword>
<organism evidence="5 6">
    <name type="scientific">Rhynocoris fuscipes</name>
    <dbReference type="NCBI Taxonomy" id="488301"/>
    <lineage>
        <taxon>Eukaryota</taxon>
        <taxon>Metazoa</taxon>
        <taxon>Ecdysozoa</taxon>
        <taxon>Arthropoda</taxon>
        <taxon>Hexapoda</taxon>
        <taxon>Insecta</taxon>
        <taxon>Pterygota</taxon>
        <taxon>Neoptera</taxon>
        <taxon>Paraneoptera</taxon>
        <taxon>Hemiptera</taxon>
        <taxon>Heteroptera</taxon>
        <taxon>Panheteroptera</taxon>
        <taxon>Cimicomorpha</taxon>
        <taxon>Reduviidae</taxon>
        <taxon>Harpactorinae</taxon>
        <taxon>Harpactorini</taxon>
        <taxon>Rhynocoris</taxon>
    </lineage>
</organism>
<evidence type="ECO:0000313" key="6">
    <source>
        <dbReference type="Proteomes" id="UP001461498"/>
    </source>
</evidence>
<evidence type="ECO:0000313" key="5">
    <source>
        <dbReference type="EMBL" id="KAK9511224.1"/>
    </source>
</evidence>
<sequence length="426" mass="47972">MRMDKEPVQPRNDPVNEEEDTEGDDDETELAVGEDEVEVIYEDGLEDEIANNMDNLDLENVSDEEDDIVPETDHATITFRAHQGPVYSCEFHPKGRICATGGEDEMLYVFDSLTTEIFLEEKFQDSVTLIKFNHDGKYLAAADMLGNLICWKNSNNSFTKVRTLKLNSPSWMEWHRLANVLVVAEKVYFCMWKVPQFDTVKYFPLDCYSETGCLMPDGKSALIGYDEGYAVILDLATFTVTSKLKQNDMNCEHGIVSVDAHPNNNVVALGTKKGRVILFTTKKPKVIEMIDMPTVSDGEFIESVKFGRDVLIGSLLVAFSNYLHIYDQAKLILRHKITLSGHAVKLVFIDPFAYIATSKAVVDVCNCNAGVKNYSIQGHTKAIMDMALSKLVYLLLSIFHCSSMYAQRSSFILISNIFSQYFIVVS</sequence>
<dbReference type="InterPro" id="IPR051179">
    <property type="entry name" value="WD_repeat_multifunction"/>
</dbReference>
<dbReference type="AlphaFoldDB" id="A0AAW1DRI7"/>